<dbReference type="InterPro" id="IPR038441">
    <property type="entry name" value="THAP_Znf_sf"/>
</dbReference>
<evidence type="ECO:0000256" key="6">
    <source>
        <dbReference type="SAM" id="MobiDB-lite"/>
    </source>
</evidence>
<evidence type="ECO:0000256" key="1">
    <source>
        <dbReference type="ARBA" id="ARBA00022723"/>
    </source>
</evidence>
<dbReference type="Pfam" id="PF05485">
    <property type="entry name" value="THAP"/>
    <property type="match status" value="1"/>
</dbReference>
<evidence type="ECO:0000256" key="5">
    <source>
        <dbReference type="PROSITE-ProRule" id="PRU00309"/>
    </source>
</evidence>
<protein>
    <recommendedName>
        <fullName evidence="7">THAP-type domain-containing protein</fullName>
    </recommendedName>
</protein>
<dbReference type="AlphaFoldDB" id="A0AAQ4DVM2"/>
<evidence type="ECO:0000256" key="4">
    <source>
        <dbReference type="ARBA" id="ARBA00023125"/>
    </source>
</evidence>
<evidence type="ECO:0000259" key="7">
    <source>
        <dbReference type="PROSITE" id="PS50950"/>
    </source>
</evidence>
<dbReference type="InterPro" id="IPR052224">
    <property type="entry name" value="THAP_domain_protein"/>
</dbReference>
<keyword evidence="3" id="KW-0862">Zinc</keyword>
<dbReference type="Proteomes" id="UP001321473">
    <property type="component" value="Unassembled WGS sequence"/>
</dbReference>
<organism evidence="8 9">
    <name type="scientific">Amblyomma americanum</name>
    <name type="common">Lone star tick</name>
    <dbReference type="NCBI Taxonomy" id="6943"/>
    <lineage>
        <taxon>Eukaryota</taxon>
        <taxon>Metazoa</taxon>
        <taxon>Ecdysozoa</taxon>
        <taxon>Arthropoda</taxon>
        <taxon>Chelicerata</taxon>
        <taxon>Arachnida</taxon>
        <taxon>Acari</taxon>
        <taxon>Parasitiformes</taxon>
        <taxon>Ixodida</taxon>
        <taxon>Ixodoidea</taxon>
        <taxon>Ixodidae</taxon>
        <taxon>Amblyomminae</taxon>
        <taxon>Amblyomma</taxon>
    </lineage>
</organism>
<dbReference type="SMART" id="SM00980">
    <property type="entry name" value="THAP"/>
    <property type="match status" value="1"/>
</dbReference>
<feature type="compositionally biased region" description="Basic and acidic residues" evidence="6">
    <location>
        <begin position="113"/>
        <end position="122"/>
    </location>
</feature>
<dbReference type="Gene3D" id="6.20.210.20">
    <property type="entry name" value="THAP domain"/>
    <property type="match status" value="1"/>
</dbReference>
<dbReference type="GO" id="GO:0008270">
    <property type="term" value="F:zinc ion binding"/>
    <property type="evidence" value="ECO:0007669"/>
    <property type="project" value="UniProtKB-KW"/>
</dbReference>
<evidence type="ECO:0000313" key="8">
    <source>
        <dbReference type="EMBL" id="KAK8766512.1"/>
    </source>
</evidence>
<name>A0AAQ4DVM2_AMBAM</name>
<dbReference type="InterPro" id="IPR006612">
    <property type="entry name" value="THAP_Znf"/>
</dbReference>
<keyword evidence="1" id="KW-0479">Metal-binding</keyword>
<evidence type="ECO:0000256" key="3">
    <source>
        <dbReference type="ARBA" id="ARBA00022833"/>
    </source>
</evidence>
<comment type="caution">
    <text evidence="8">The sequence shown here is derived from an EMBL/GenBank/DDBJ whole genome shotgun (WGS) entry which is preliminary data.</text>
</comment>
<dbReference type="PANTHER" id="PTHR46927">
    <property type="entry name" value="AGAP005574-PA"/>
    <property type="match status" value="1"/>
</dbReference>
<dbReference type="PROSITE" id="PS50950">
    <property type="entry name" value="ZF_THAP"/>
    <property type="match status" value="1"/>
</dbReference>
<feature type="region of interest" description="Disordered" evidence="6">
    <location>
        <begin position="94"/>
        <end position="127"/>
    </location>
</feature>
<dbReference type="SMART" id="SM00692">
    <property type="entry name" value="DM3"/>
    <property type="match status" value="1"/>
</dbReference>
<keyword evidence="4 5" id="KW-0238">DNA-binding</keyword>
<dbReference type="SUPFAM" id="SSF57716">
    <property type="entry name" value="Glucocorticoid receptor-like (DNA-binding domain)"/>
    <property type="match status" value="1"/>
</dbReference>
<feature type="domain" description="THAP-type" evidence="7">
    <location>
        <begin position="1"/>
        <end position="84"/>
    </location>
</feature>
<reference evidence="8 9" key="1">
    <citation type="journal article" date="2023" name="Arcadia Sci">
        <title>De novo assembly of a long-read Amblyomma americanum tick genome.</title>
        <authorList>
            <person name="Chou S."/>
            <person name="Poskanzer K.E."/>
            <person name="Rollins M."/>
            <person name="Thuy-Boun P.S."/>
        </authorList>
    </citation>
    <scope>NUCLEOTIDE SEQUENCE [LARGE SCALE GENOMIC DNA]</scope>
    <source>
        <strain evidence="8">F_SG_1</strain>
        <tissue evidence="8">Salivary glands</tissue>
    </source>
</reference>
<evidence type="ECO:0000256" key="2">
    <source>
        <dbReference type="ARBA" id="ARBA00022771"/>
    </source>
</evidence>
<proteinExistence type="predicted"/>
<evidence type="ECO:0000313" key="9">
    <source>
        <dbReference type="Proteomes" id="UP001321473"/>
    </source>
</evidence>
<keyword evidence="9" id="KW-1185">Reference proteome</keyword>
<accession>A0AAQ4DVM2</accession>
<sequence>MTVCCAFGCSTRSGRGKRLFSVPLGKHDKKRTKVWLDRIGRSDFSPNKSSKLCEEHFTADQFEPLILLKHGIKKLKPTAVPSLFCHQPHKTGRKLPVPCNEKQGGGDDTTAADGKENTRPEDGFPSSLLHNSFPVSPRAQEGIRQPLALLATSSVQVPTALRVPPGQSLLKSKTAAPALGLRQQFELAVPAAPKTPPGQSLLKPTAAAPALGLSQQFELAVAAEAQSSSSTWSEPAI</sequence>
<keyword evidence="2 5" id="KW-0863">Zinc-finger</keyword>
<gene>
    <name evidence="8" type="ORF">V5799_006707</name>
</gene>
<dbReference type="EMBL" id="JARKHS020026281">
    <property type="protein sequence ID" value="KAK8766512.1"/>
    <property type="molecule type" value="Genomic_DNA"/>
</dbReference>
<dbReference type="PANTHER" id="PTHR46927:SF3">
    <property type="entry name" value="THAP-TYPE DOMAIN-CONTAINING PROTEIN"/>
    <property type="match status" value="1"/>
</dbReference>
<dbReference type="GO" id="GO:0003677">
    <property type="term" value="F:DNA binding"/>
    <property type="evidence" value="ECO:0007669"/>
    <property type="project" value="UniProtKB-UniRule"/>
</dbReference>